<dbReference type="STRING" id="8022.A0A060XHU1"/>
<feature type="compositionally biased region" description="Basic and acidic residues" evidence="6">
    <location>
        <begin position="460"/>
        <end position="473"/>
    </location>
</feature>
<evidence type="ECO:0000256" key="2">
    <source>
        <dbReference type="ARBA" id="ARBA00022737"/>
    </source>
</evidence>
<evidence type="ECO:0000259" key="8">
    <source>
        <dbReference type="PROSITE" id="PS50268"/>
    </source>
</evidence>
<dbReference type="EMBL" id="FR905367">
    <property type="protein sequence ID" value="CDQ78757.1"/>
    <property type="molecule type" value="Genomic_DNA"/>
</dbReference>
<evidence type="ECO:0000256" key="1">
    <source>
        <dbReference type="ARBA" id="ARBA00004370"/>
    </source>
</evidence>
<evidence type="ECO:0000256" key="4">
    <source>
        <dbReference type="ARBA" id="ARBA00023136"/>
    </source>
</evidence>
<gene>
    <name evidence="9" type="ORF">GSONMT00050946001</name>
</gene>
<evidence type="ECO:0000256" key="5">
    <source>
        <dbReference type="PROSITE-ProRule" id="PRU00043"/>
    </source>
</evidence>
<feature type="region of interest" description="Disordered" evidence="6">
    <location>
        <begin position="564"/>
        <end position="650"/>
    </location>
</feature>
<dbReference type="GO" id="GO:0007156">
    <property type="term" value="P:homophilic cell adhesion via plasma membrane adhesion molecules"/>
    <property type="evidence" value="ECO:0007669"/>
    <property type="project" value="InterPro"/>
</dbReference>
<evidence type="ECO:0000256" key="3">
    <source>
        <dbReference type="ARBA" id="ARBA00022837"/>
    </source>
</evidence>
<keyword evidence="3 5" id="KW-0106">Calcium</keyword>
<evidence type="ECO:0000313" key="9">
    <source>
        <dbReference type="EMBL" id="CDQ78757.1"/>
    </source>
</evidence>
<dbReference type="GO" id="GO:0045296">
    <property type="term" value="F:cadherin binding"/>
    <property type="evidence" value="ECO:0007669"/>
    <property type="project" value="TreeGrafter"/>
</dbReference>
<feature type="transmembrane region" description="Helical" evidence="7">
    <location>
        <begin position="238"/>
        <end position="262"/>
    </location>
</feature>
<dbReference type="SUPFAM" id="SSF49313">
    <property type="entry name" value="Cadherin-like"/>
    <property type="match status" value="1"/>
</dbReference>
<dbReference type="Pfam" id="PF23206">
    <property type="entry name" value="PCDH15_12th"/>
    <property type="match status" value="1"/>
</dbReference>
<keyword evidence="7" id="KW-0812">Transmembrane</keyword>
<feature type="compositionally biased region" description="Pro residues" evidence="6">
    <location>
        <begin position="617"/>
        <end position="627"/>
    </location>
</feature>
<feature type="compositionally biased region" description="Basic and acidic residues" evidence="6">
    <location>
        <begin position="632"/>
        <end position="650"/>
    </location>
</feature>
<keyword evidence="4 7" id="KW-0472">Membrane</keyword>
<dbReference type="InterPro" id="IPR002126">
    <property type="entry name" value="Cadherin-like_dom"/>
</dbReference>
<accession>A0A060XHU1</accession>
<dbReference type="GO" id="GO:0008013">
    <property type="term" value="F:beta-catenin binding"/>
    <property type="evidence" value="ECO:0007669"/>
    <property type="project" value="TreeGrafter"/>
</dbReference>
<comment type="subcellular location">
    <subcellularLocation>
        <location evidence="1">Membrane</location>
    </subcellularLocation>
</comment>
<reference evidence="9" key="1">
    <citation type="journal article" date="2014" name="Nat. Commun.">
        <title>The rainbow trout genome provides novel insights into evolution after whole-genome duplication in vertebrates.</title>
        <authorList>
            <person name="Berthelot C."/>
            <person name="Brunet F."/>
            <person name="Chalopin D."/>
            <person name="Juanchich A."/>
            <person name="Bernard M."/>
            <person name="Noel B."/>
            <person name="Bento P."/>
            <person name="Da Silva C."/>
            <person name="Labadie K."/>
            <person name="Alberti A."/>
            <person name="Aury J.M."/>
            <person name="Louis A."/>
            <person name="Dehais P."/>
            <person name="Bardou P."/>
            <person name="Montfort J."/>
            <person name="Klopp C."/>
            <person name="Cabau C."/>
            <person name="Gaspin C."/>
            <person name="Thorgaard G.H."/>
            <person name="Boussaha M."/>
            <person name="Quillet E."/>
            <person name="Guyomard R."/>
            <person name="Galiana D."/>
            <person name="Bobe J."/>
            <person name="Volff J.N."/>
            <person name="Genet C."/>
            <person name="Wincker P."/>
            <person name="Jaillon O."/>
            <person name="Roest Crollius H."/>
            <person name="Guiguen Y."/>
        </authorList>
    </citation>
    <scope>NUCLEOTIDE SEQUENCE [LARGE SCALE GENOMIC DNA]</scope>
</reference>
<dbReference type="GO" id="GO:0016477">
    <property type="term" value="P:cell migration"/>
    <property type="evidence" value="ECO:0007669"/>
    <property type="project" value="TreeGrafter"/>
</dbReference>
<dbReference type="Gene3D" id="2.60.40.60">
    <property type="entry name" value="Cadherins"/>
    <property type="match status" value="1"/>
</dbReference>
<keyword evidence="7" id="KW-1133">Transmembrane helix</keyword>
<feature type="region of interest" description="Disordered" evidence="6">
    <location>
        <begin position="448"/>
        <end position="507"/>
    </location>
</feature>
<sequence length="650" mass="70411">MRTTTRLKLYIGGVAEDAKTFSSVLKIVATDADTGNYSANAYRLIIPPTTDGQDSFVIEQYTGIIKTAIMYRNMRRSYFKFAVIATDNYGEGLSSSADVVVSSPCIQRERSTPQRPGSPSYIAGETMFTLLPLRGSIQKCFNGAAKKCFCNTFSPCQGKEQCATSPSSSNQIPVYCLILLLKKVTLSKVALFLDGKLLDINKEFQPFLGQGGRILEIRTPDIVASVKKAAQAVGYTEGALLALAIIIILCCIPAILIIMVTYKQRQAECAKTARIQQALPASKAAAPRAPTANIYGELGDSSTCWVLQISHVPYICGLAKRFEIDEADRQRRLSSFACRANSSCGNGSLHSILPKSESNVTFLSDHHPLTTTNPLYDEEEDGNFSSPYGTAKRGSFSPSLSGGSGNAWTMRTRLRGGSEGYESLKRQALMDPAQWELQLLQAGMKGQGSLEGYDVQSSRSTEESKLSVREQARQYEQQAMQERTPRGGRDSRGSLTSPPLLRNQDNIDMLDPYSPLSIGKDVPPRIIITQGEGSPPLAQRPTLPVLRTGISSYITAEPCEITVEIIPDPPENPPPPPPSPHSPPPPSPHSPPPPPPSQTPHSVCPNLPAAIVLAPPYFLPGPSPSYSPPTRGRCEEEGAKGDSEKPAEPR</sequence>
<feature type="region of interest" description="Disordered" evidence="6">
    <location>
        <begin position="371"/>
        <end position="411"/>
    </location>
</feature>
<evidence type="ECO:0000256" key="7">
    <source>
        <dbReference type="SAM" id="Phobius"/>
    </source>
</evidence>
<evidence type="ECO:0000256" key="6">
    <source>
        <dbReference type="SAM" id="MobiDB-lite"/>
    </source>
</evidence>
<dbReference type="PaxDb" id="8022-A0A060XHU1"/>
<organism evidence="9 10">
    <name type="scientific">Oncorhynchus mykiss</name>
    <name type="common">Rainbow trout</name>
    <name type="synonym">Salmo gairdneri</name>
    <dbReference type="NCBI Taxonomy" id="8022"/>
    <lineage>
        <taxon>Eukaryota</taxon>
        <taxon>Metazoa</taxon>
        <taxon>Chordata</taxon>
        <taxon>Craniata</taxon>
        <taxon>Vertebrata</taxon>
        <taxon>Euteleostomi</taxon>
        <taxon>Actinopterygii</taxon>
        <taxon>Neopterygii</taxon>
        <taxon>Teleostei</taxon>
        <taxon>Protacanthopterygii</taxon>
        <taxon>Salmoniformes</taxon>
        <taxon>Salmonidae</taxon>
        <taxon>Salmoninae</taxon>
        <taxon>Oncorhynchus</taxon>
    </lineage>
</organism>
<reference evidence="9" key="2">
    <citation type="submission" date="2014-03" db="EMBL/GenBank/DDBJ databases">
        <authorList>
            <person name="Genoscope - CEA"/>
        </authorList>
    </citation>
    <scope>NUCLEOTIDE SEQUENCE</scope>
</reference>
<dbReference type="PROSITE" id="PS50268">
    <property type="entry name" value="CADHERIN_2"/>
    <property type="match status" value="1"/>
</dbReference>
<name>A0A060XHU1_ONCMY</name>
<dbReference type="PANTHER" id="PTHR24027:SF442">
    <property type="entry name" value="PROTOCADHERIN-15 ISOFORM X1"/>
    <property type="match status" value="1"/>
</dbReference>
<feature type="compositionally biased region" description="Pro residues" evidence="6">
    <location>
        <begin position="567"/>
        <end position="598"/>
    </location>
</feature>
<feature type="domain" description="Cadherin" evidence="8">
    <location>
        <begin position="6"/>
        <end position="121"/>
    </location>
</feature>
<dbReference type="InterPro" id="IPR039808">
    <property type="entry name" value="Cadherin"/>
</dbReference>
<dbReference type="InterPro" id="IPR015919">
    <property type="entry name" value="Cadherin-like_sf"/>
</dbReference>
<protein>
    <recommendedName>
        <fullName evidence="8">Cadherin domain-containing protein</fullName>
    </recommendedName>
</protein>
<feature type="compositionally biased region" description="Basic and acidic residues" evidence="6">
    <location>
        <begin position="483"/>
        <end position="492"/>
    </location>
</feature>
<dbReference type="GO" id="GO:0005509">
    <property type="term" value="F:calcium ion binding"/>
    <property type="evidence" value="ECO:0007669"/>
    <property type="project" value="UniProtKB-UniRule"/>
</dbReference>
<dbReference type="CDD" id="cd11304">
    <property type="entry name" value="Cadherin_repeat"/>
    <property type="match status" value="1"/>
</dbReference>
<dbReference type="PANTHER" id="PTHR24027">
    <property type="entry name" value="CADHERIN-23"/>
    <property type="match status" value="1"/>
</dbReference>
<dbReference type="Proteomes" id="UP000193380">
    <property type="component" value="Unassembled WGS sequence"/>
</dbReference>
<evidence type="ECO:0000313" key="10">
    <source>
        <dbReference type="Proteomes" id="UP000193380"/>
    </source>
</evidence>
<dbReference type="GO" id="GO:0016342">
    <property type="term" value="C:catenin complex"/>
    <property type="evidence" value="ECO:0007669"/>
    <property type="project" value="TreeGrafter"/>
</dbReference>
<dbReference type="AlphaFoldDB" id="A0A060XHU1"/>
<proteinExistence type="predicted"/>
<keyword evidence="2" id="KW-0677">Repeat</keyword>
<dbReference type="InterPro" id="IPR056989">
    <property type="entry name" value="PCDH15_12th_dom"/>
</dbReference>